<evidence type="ECO:0000313" key="14">
    <source>
        <dbReference type="Proteomes" id="UP001465755"/>
    </source>
</evidence>
<dbReference type="FunFam" id="2.10.110.30:FF:000002">
    <property type="entry name" value="Putative e3 ubiquitin-protein ligase ubr3"/>
    <property type="match status" value="1"/>
</dbReference>
<evidence type="ECO:0000256" key="10">
    <source>
        <dbReference type="RuleBase" id="RU366018"/>
    </source>
</evidence>
<dbReference type="Gene3D" id="1.10.10.2670">
    <property type="entry name" value="E3 ubiquitin-protein ligase"/>
    <property type="match status" value="1"/>
</dbReference>
<feature type="region of interest" description="Disordered" evidence="11">
    <location>
        <begin position="304"/>
        <end position="330"/>
    </location>
</feature>
<organism evidence="13 14">
    <name type="scientific">Symbiochloris irregularis</name>
    <dbReference type="NCBI Taxonomy" id="706552"/>
    <lineage>
        <taxon>Eukaryota</taxon>
        <taxon>Viridiplantae</taxon>
        <taxon>Chlorophyta</taxon>
        <taxon>core chlorophytes</taxon>
        <taxon>Trebouxiophyceae</taxon>
        <taxon>Trebouxiales</taxon>
        <taxon>Trebouxiaceae</taxon>
        <taxon>Symbiochloris</taxon>
    </lineage>
</organism>
<evidence type="ECO:0000256" key="5">
    <source>
        <dbReference type="ARBA" id="ARBA00022771"/>
    </source>
</evidence>
<evidence type="ECO:0000256" key="2">
    <source>
        <dbReference type="ARBA" id="ARBA00004906"/>
    </source>
</evidence>
<keyword evidence="4 10" id="KW-0479">Metal-binding</keyword>
<dbReference type="Pfam" id="PF22960">
    <property type="entry name" value="WHD_UBR1"/>
    <property type="match status" value="1"/>
</dbReference>
<feature type="region of interest" description="Disordered" evidence="11">
    <location>
        <begin position="1709"/>
        <end position="1749"/>
    </location>
</feature>
<dbReference type="PANTHER" id="PTHR21497:SF24">
    <property type="entry name" value="E3 UBIQUITIN-PROTEIN LIGASE UBR1"/>
    <property type="match status" value="1"/>
</dbReference>
<accession>A0AAW1NUM0</accession>
<keyword evidence="14" id="KW-1185">Reference proteome</keyword>
<feature type="region of interest" description="Disordered" evidence="11">
    <location>
        <begin position="248"/>
        <end position="267"/>
    </location>
</feature>
<evidence type="ECO:0000256" key="11">
    <source>
        <dbReference type="SAM" id="MobiDB-lite"/>
    </source>
</evidence>
<dbReference type="Pfam" id="PF18995">
    <property type="entry name" value="PRT6_C"/>
    <property type="match status" value="1"/>
</dbReference>
<feature type="domain" description="UBR-type" evidence="12">
    <location>
        <begin position="59"/>
        <end position="130"/>
    </location>
</feature>
<evidence type="ECO:0000259" key="12">
    <source>
        <dbReference type="PROSITE" id="PS51157"/>
    </source>
</evidence>
<comment type="pathway">
    <text evidence="2 10">Protein modification; protein ubiquitination.</text>
</comment>
<dbReference type="Pfam" id="PF02207">
    <property type="entry name" value="zf-UBR"/>
    <property type="match status" value="1"/>
</dbReference>
<evidence type="ECO:0000256" key="8">
    <source>
        <dbReference type="ARBA" id="ARBA00046341"/>
    </source>
</evidence>
<evidence type="ECO:0000256" key="4">
    <source>
        <dbReference type="ARBA" id="ARBA00022723"/>
    </source>
</evidence>
<dbReference type="GO" id="GO:0008270">
    <property type="term" value="F:zinc ion binding"/>
    <property type="evidence" value="ECO:0007669"/>
    <property type="project" value="UniProtKB-UniRule"/>
</dbReference>
<evidence type="ECO:0000256" key="3">
    <source>
        <dbReference type="ARBA" id="ARBA00022679"/>
    </source>
</evidence>
<dbReference type="Gene3D" id="2.10.110.30">
    <property type="match status" value="1"/>
</dbReference>
<evidence type="ECO:0000256" key="9">
    <source>
        <dbReference type="PROSITE-ProRule" id="PRU00508"/>
    </source>
</evidence>
<comment type="catalytic activity">
    <reaction evidence="1 10">
        <text>S-ubiquitinyl-[E2 ubiquitin-conjugating enzyme]-L-cysteine + [acceptor protein]-L-lysine = [E2 ubiquitin-conjugating enzyme]-L-cysteine + N(6)-ubiquitinyl-[acceptor protein]-L-lysine.</text>
        <dbReference type="EC" id="2.3.2.27"/>
    </reaction>
</comment>
<comment type="similarity">
    <text evidence="8 10">Belongs to the E3 ubiquitin-protein ligase UBR1-like family.</text>
</comment>
<dbReference type="PANTHER" id="PTHR21497">
    <property type="entry name" value="UBIQUITIN LIGASE E3 ALPHA-RELATED"/>
    <property type="match status" value="1"/>
</dbReference>
<dbReference type="GO" id="GO:0061630">
    <property type="term" value="F:ubiquitin protein ligase activity"/>
    <property type="evidence" value="ECO:0007669"/>
    <property type="project" value="UniProtKB-UniRule"/>
</dbReference>
<evidence type="ECO:0000256" key="1">
    <source>
        <dbReference type="ARBA" id="ARBA00000900"/>
    </source>
</evidence>
<dbReference type="InterPro" id="IPR042065">
    <property type="entry name" value="E3_ELL-like"/>
</dbReference>
<dbReference type="GO" id="GO:0071596">
    <property type="term" value="P:ubiquitin-dependent protein catabolic process via the N-end rule pathway"/>
    <property type="evidence" value="ECO:0007669"/>
    <property type="project" value="UniProtKB-UniRule"/>
</dbReference>
<feature type="compositionally biased region" description="Polar residues" evidence="11">
    <location>
        <begin position="1709"/>
        <end position="1722"/>
    </location>
</feature>
<feature type="compositionally biased region" description="Basic and acidic residues" evidence="11">
    <location>
        <begin position="1207"/>
        <end position="1218"/>
    </location>
</feature>
<dbReference type="InterPro" id="IPR036390">
    <property type="entry name" value="WH_DNA-bd_sf"/>
</dbReference>
<dbReference type="EC" id="2.3.2.27" evidence="10"/>
<keyword evidence="7 10" id="KW-0862">Zinc</keyword>
<feature type="region of interest" description="Disordered" evidence="11">
    <location>
        <begin position="1166"/>
        <end position="1220"/>
    </location>
</feature>
<gene>
    <name evidence="13" type="ORF">WJX73_006271</name>
</gene>
<feature type="compositionally biased region" description="Low complexity" evidence="11">
    <location>
        <begin position="1166"/>
        <end position="1186"/>
    </location>
</feature>
<keyword evidence="5 10" id="KW-0863">Zinc-finger</keyword>
<reference evidence="13 14" key="1">
    <citation type="journal article" date="2024" name="Nat. Commun.">
        <title>Phylogenomics reveals the evolutionary origins of lichenization in chlorophyte algae.</title>
        <authorList>
            <person name="Puginier C."/>
            <person name="Libourel C."/>
            <person name="Otte J."/>
            <person name="Skaloud P."/>
            <person name="Haon M."/>
            <person name="Grisel S."/>
            <person name="Petersen M."/>
            <person name="Berrin J.G."/>
            <person name="Delaux P.M."/>
            <person name="Dal Grande F."/>
            <person name="Keller J."/>
        </authorList>
    </citation>
    <scope>NUCLEOTIDE SEQUENCE [LARGE SCALE GENOMIC DNA]</scope>
    <source>
        <strain evidence="13 14">SAG 2036</strain>
    </source>
</reference>
<dbReference type="InterPro" id="IPR003126">
    <property type="entry name" value="Znf_UBR"/>
</dbReference>
<feature type="compositionally biased region" description="Polar residues" evidence="11">
    <location>
        <begin position="208"/>
        <end position="222"/>
    </location>
</feature>
<sequence>MSADIAEEAAAVRLRWKTSSASVTSCLEASEALLCKVHQVASINAYLSAISAATRHLGGQCTNLWRTGTVSYRCKTCQKTNASAICPACFKAGGHDKHDYIMYLSPAGGCCDCGDPTAWAVEGCCPQHRPLSSSELLKALPEGDRAVLAGILEGAFARLAQELTNATGGSEAETCAFSIVMWLQMLVAVPPIRRVAADAAMMQPQQQHSRSVSGTATPSSISEAEAPSRTPSPHSMSYRQILSCCLPNGRDANQQANPPRPRHRNSIDVPSALADARANTVPPQLAQQTSGEVVFAMDLDASGPPIATPAQRQPAVPAQGGSTPPASPIQMHRSAYTPPHRRRLSSVPSAAPDMPSLDPTVMNQQGLHPLTGQLSLPVGKQGNSGWDAYLNNRKARRISSTGGRYVKDMPMAGIVRAMVHMPRDLLEEATRLLLALLYEQDFKMAFARALMEVYGTLTLKQGAEGQHMGAMLDQLVVQLFLSEELTGELVQEDGLLECFLNAFNSLLSTAARDDASRNSGRRPSAVPCKPVSMSHPLIHDRMYFRILADTHLVVSHLVAVEHLFANRVGMQHLLSAPPRAILSPRRSLEETTCFEDLVLPALERLHGMLSYTRKHGEHIEYENDDWMLAMYLELETIAQLVNPILSRLTPRQPDADLTMSLEARLQALVKAIQATGRRVLGLPVPFPFRRTETMYATMWEELHSDSRGDSRLATSPHLPLHHLLATLTSILLCYQEDPRILQLPVERAIAAVLRDGGPQHSPQEDRWMPKWRTMAQASVRVLAWVAQVENGMWALNGRTVERVAYFYRCPSWACTALDLDIFLLQLWAATTAQAQPFGFILDLLLPFGATPLLWAACRRTPSGGFAFQHAAAALFDRLHSQPEQKHEPGKLMEFMRTGQLPGDGDLEQEIEEKRLACIVHGLRWLLTVLRYSPALDKASRLKRDVVHALAVTDAGHADLQRSVASELQGYDCPLDEALDEVAEHVSPDAHTKGRYRLKSEAWADWDPHHPHYTRKDRDQALHNARKAKWRPESQMHALGRPLPRTLRSLLRLLDNPLLLSVAWCLLRYATLHPGGASDDLATTAASLLSMAMDRAWAPVTPVQRSPLREELARSLTQLMRGGEKFRPGALKLLQDVADSESTGWEAKACTSHLVARASELLEKIPVPLESPSSRPLSRQSSAASSVHESDLPSPATPSAVSQQQADEQAKQEAFEARKARMKARQAAAMAKIKAKQAAFDSQANTASDPTSPVGDQENAGAFSLVAHAHMCSIPSKALARSDPASAASSCASLEGCTWPHINPHPCRSVARSPALSMADGCAGVHVTACGHIMHTACHAQYMAAQQDKERSQVMFTGVGIISPQMGEFLCLEDQRSQAVHPAVQDCIQETARQETAQLQVARELGVMGGLIGRMQAAATLDPAPTNAALDAGAVVAQGAEEVEALEGEGQAEGWTILQGPPAPPTRAETNAAAATAAAAQDGPVDMDSLRALEQSLATLQDLTDANPDALIFPHNNPPWAQQGEAAAEEVEPGHGTPALWHPDATTGQQIAVVRGQAAHIRMVAARLRGGQADVQDNGQTPEDAMTQEEVAESVEELLAATSALETSVWRMTQGFSSGAVLHADSASPAQAAAAASVAAVAHSRAAARQPQAARLWALIAHGAVHWEVIHRGRQSLDPAAAEASSAPDAGQWPLHTPFSDALGMRHANVSQHNGAPSASVTEQMHAERRATAAQASSSGGGSSSMASNTRRPLNPWSWASLVADPFALTLQLWALGLTATRGAYASPVDTLQAIIPLIYTMAVAQACEALARWRVRQPDAGRAVHGTQRTPTPAPGPLQLAFVPHEYQDLYLDLVSERCGRCGQVPKDPALCLGCGQVLCCHETQCSTPNLGGPCFCHALTCGAGTGVYLLIKGTQVLVLRRGRSTLLAPFYLDVHGEEDPYLRRGRALRLF</sequence>
<dbReference type="CDD" id="cd19673">
    <property type="entry name" value="UBR-box_UBR3"/>
    <property type="match status" value="1"/>
</dbReference>
<dbReference type="InterPro" id="IPR055194">
    <property type="entry name" value="UBR1-like_WH"/>
</dbReference>
<dbReference type="GO" id="GO:0016567">
    <property type="term" value="P:protein ubiquitination"/>
    <property type="evidence" value="ECO:0007669"/>
    <property type="project" value="UniProtKB-UniRule"/>
</dbReference>
<proteinExistence type="inferred from homology"/>
<dbReference type="GO" id="GO:0000151">
    <property type="term" value="C:ubiquitin ligase complex"/>
    <property type="evidence" value="ECO:0007669"/>
    <property type="project" value="TreeGrafter"/>
</dbReference>
<dbReference type="InterPro" id="IPR039164">
    <property type="entry name" value="UBR1-like"/>
</dbReference>
<evidence type="ECO:0000313" key="13">
    <source>
        <dbReference type="EMBL" id="KAK9797835.1"/>
    </source>
</evidence>
<evidence type="ECO:0000256" key="7">
    <source>
        <dbReference type="ARBA" id="ARBA00022833"/>
    </source>
</evidence>
<dbReference type="EMBL" id="JALJOQ010000103">
    <property type="protein sequence ID" value="KAK9797835.1"/>
    <property type="molecule type" value="Genomic_DNA"/>
</dbReference>
<comment type="caution">
    <text evidence="13">The sequence shown here is derived from an EMBL/GenBank/DDBJ whole genome shotgun (WGS) entry which is preliminary data.</text>
</comment>
<feature type="region of interest" description="Disordered" evidence="11">
    <location>
        <begin position="200"/>
        <end position="237"/>
    </location>
</feature>
<name>A0AAW1NUM0_9CHLO</name>
<evidence type="ECO:0000256" key="6">
    <source>
        <dbReference type="ARBA" id="ARBA00022786"/>
    </source>
</evidence>
<dbReference type="GO" id="GO:0005737">
    <property type="term" value="C:cytoplasm"/>
    <property type="evidence" value="ECO:0007669"/>
    <property type="project" value="TreeGrafter"/>
</dbReference>
<dbReference type="PROSITE" id="PS51157">
    <property type="entry name" value="ZF_UBR"/>
    <property type="match status" value="1"/>
</dbReference>
<feature type="compositionally biased region" description="Low complexity" evidence="11">
    <location>
        <begin position="1731"/>
        <end position="1747"/>
    </location>
</feature>
<comment type="function">
    <text evidence="10">Ubiquitin ligase protein which is a component of the N-end rule pathway. Recognizes and binds to proteins bearing specific N-terminal residues that are destabilizing according to the N-end rule, leading to their ubiquitination and subsequent degradation.</text>
</comment>
<dbReference type="Proteomes" id="UP001465755">
    <property type="component" value="Unassembled WGS sequence"/>
</dbReference>
<feature type="zinc finger region" description="UBR-type" evidence="9">
    <location>
        <begin position="59"/>
        <end position="130"/>
    </location>
</feature>
<dbReference type="SUPFAM" id="SSF46785">
    <property type="entry name" value="Winged helix' DNA-binding domain"/>
    <property type="match status" value="1"/>
</dbReference>
<keyword evidence="3 10" id="KW-0808">Transferase</keyword>
<protein>
    <recommendedName>
        <fullName evidence="10">E3 ubiquitin-protein ligase</fullName>
        <ecNumber evidence="10">2.3.2.27</ecNumber>
    </recommendedName>
</protein>
<dbReference type="InterPro" id="IPR044046">
    <property type="entry name" value="E3_ligase_UBR-like_C"/>
</dbReference>
<dbReference type="SMART" id="SM00396">
    <property type="entry name" value="ZnF_UBR1"/>
    <property type="match status" value="1"/>
</dbReference>
<keyword evidence="6 10" id="KW-0833">Ubl conjugation pathway</keyword>